<organism evidence="2 3">
    <name type="scientific">Trichogramma kaykai</name>
    <dbReference type="NCBI Taxonomy" id="54128"/>
    <lineage>
        <taxon>Eukaryota</taxon>
        <taxon>Metazoa</taxon>
        <taxon>Ecdysozoa</taxon>
        <taxon>Arthropoda</taxon>
        <taxon>Hexapoda</taxon>
        <taxon>Insecta</taxon>
        <taxon>Pterygota</taxon>
        <taxon>Neoptera</taxon>
        <taxon>Endopterygota</taxon>
        <taxon>Hymenoptera</taxon>
        <taxon>Apocrita</taxon>
        <taxon>Proctotrupomorpha</taxon>
        <taxon>Chalcidoidea</taxon>
        <taxon>Trichogrammatidae</taxon>
        <taxon>Trichogramma</taxon>
    </lineage>
</organism>
<name>A0ABD2XNW4_9HYME</name>
<feature type="region of interest" description="Disordered" evidence="1">
    <location>
        <begin position="41"/>
        <end position="76"/>
    </location>
</feature>
<feature type="compositionally biased region" description="Polar residues" evidence="1">
    <location>
        <begin position="45"/>
        <end position="65"/>
    </location>
</feature>
<proteinExistence type="predicted"/>
<reference evidence="2 3" key="1">
    <citation type="journal article" date="2024" name="bioRxiv">
        <title>A reference genome for Trichogramma kaykai: A tiny desert-dwelling parasitoid wasp with competing sex-ratio distorters.</title>
        <authorList>
            <person name="Culotta J."/>
            <person name="Lindsey A.R."/>
        </authorList>
    </citation>
    <scope>NUCLEOTIDE SEQUENCE [LARGE SCALE GENOMIC DNA]</scope>
    <source>
        <strain evidence="2 3">KSX58</strain>
    </source>
</reference>
<dbReference type="AlphaFoldDB" id="A0ABD2XNW4"/>
<evidence type="ECO:0000313" key="2">
    <source>
        <dbReference type="EMBL" id="KAL3406831.1"/>
    </source>
</evidence>
<comment type="caution">
    <text evidence="2">The sequence shown here is derived from an EMBL/GenBank/DDBJ whole genome shotgun (WGS) entry which is preliminary data.</text>
</comment>
<dbReference type="EMBL" id="JBJJXI010000018">
    <property type="protein sequence ID" value="KAL3406831.1"/>
    <property type="molecule type" value="Genomic_DNA"/>
</dbReference>
<sequence length="236" mass="26701">MNVYLMDTTYVKGLNIKVERLKGLRKKQPYKDLVQRHVERLRAPANSSPSSILTLSNEDQAQTRSPPIAVQPSRERATRARTRAAGAIGRVSAPLPQPELRPTGLCTPTVRGPQVKFDNGEEIERLVEQCARSTSHRAGNLVELARNLLAERVALSEAPKEILRWVRDVFPPPREALPARGRPRGTTDHLSNWRRRRREYAAMQALWQKDMSRAAKLVLDGEVKASEPSLEQMYEL</sequence>
<evidence type="ECO:0000313" key="3">
    <source>
        <dbReference type="Proteomes" id="UP001627154"/>
    </source>
</evidence>
<dbReference type="Proteomes" id="UP001627154">
    <property type="component" value="Unassembled WGS sequence"/>
</dbReference>
<accession>A0ABD2XNW4</accession>
<evidence type="ECO:0000256" key="1">
    <source>
        <dbReference type="SAM" id="MobiDB-lite"/>
    </source>
</evidence>
<feature type="region of interest" description="Disordered" evidence="1">
    <location>
        <begin position="93"/>
        <end position="113"/>
    </location>
</feature>
<keyword evidence="3" id="KW-1185">Reference proteome</keyword>
<gene>
    <name evidence="2" type="ORF">TKK_000955</name>
</gene>
<protein>
    <submittedName>
        <fullName evidence="2">Uncharacterized protein</fullName>
    </submittedName>
</protein>